<dbReference type="SUPFAM" id="SSF55103">
    <property type="entry name" value="FAD-linked oxidases, C-terminal domain"/>
    <property type="match status" value="1"/>
</dbReference>
<dbReference type="EC" id="1.5.99.12" evidence="3"/>
<evidence type="ECO:0000259" key="9">
    <source>
        <dbReference type="PROSITE" id="PS51387"/>
    </source>
</evidence>
<dbReference type="InterPro" id="IPR015345">
    <property type="entry name" value="Cytokinin_DH_FAD/cytokin-bd"/>
</dbReference>
<comment type="cofactor">
    <cofactor evidence="1">
        <name>FAD</name>
        <dbReference type="ChEBI" id="CHEBI:57692"/>
    </cofactor>
</comment>
<comment type="similarity">
    <text evidence="2">Belongs to the oxygen-dependent FAD-linked oxidoreductase family.</text>
</comment>
<keyword evidence="11" id="KW-1185">Reference proteome</keyword>
<comment type="catalytic activity">
    <reaction evidence="7">
        <text>N(6)-dimethylallyladenine + A + H2O = 3-methyl-2-butenal + adenine + AH2</text>
        <dbReference type="Rhea" id="RHEA:13625"/>
        <dbReference type="ChEBI" id="CHEBI:13193"/>
        <dbReference type="ChEBI" id="CHEBI:15377"/>
        <dbReference type="ChEBI" id="CHEBI:15825"/>
        <dbReference type="ChEBI" id="CHEBI:16708"/>
        <dbReference type="ChEBI" id="CHEBI:17499"/>
        <dbReference type="ChEBI" id="CHEBI:17660"/>
        <dbReference type="EC" id="1.5.99.12"/>
    </reaction>
</comment>
<feature type="chain" id="PRO_5042084239" description="cytokinin dehydrogenase" evidence="8">
    <location>
        <begin position="25"/>
        <end position="423"/>
    </location>
</feature>
<dbReference type="PANTHER" id="PTHR13878">
    <property type="entry name" value="GULONOLACTONE OXIDASE"/>
    <property type="match status" value="1"/>
</dbReference>
<dbReference type="Pfam" id="PF01565">
    <property type="entry name" value="FAD_binding_4"/>
    <property type="match status" value="1"/>
</dbReference>
<proteinExistence type="inferred from homology"/>
<comment type="caution">
    <text evidence="10">The sequence shown here is derived from an EMBL/GenBank/DDBJ whole genome shotgun (WGS) entry which is preliminary data.</text>
</comment>
<dbReference type="InterPro" id="IPR050432">
    <property type="entry name" value="FAD-linked_Oxidoreductases_BP"/>
</dbReference>
<dbReference type="Gene3D" id="3.30.43.10">
    <property type="entry name" value="Uridine Diphospho-n-acetylenolpyruvylglucosamine Reductase, domain 2"/>
    <property type="match status" value="2"/>
</dbReference>
<dbReference type="GO" id="GO:0009690">
    <property type="term" value="P:cytokinin metabolic process"/>
    <property type="evidence" value="ECO:0007669"/>
    <property type="project" value="InterPro"/>
</dbReference>
<dbReference type="InterPro" id="IPR016164">
    <property type="entry name" value="FAD-linked_Oxase-like_C"/>
</dbReference>
<dbReference type="InterPro" id="IPR016167">
    <property type="entry name" value="FAD-bd_PCMH_sub1"/>
</dbReference>
<dbReference type="InterPro" id="IPR006094">
    <property type="entry name" value="Oxid_FAD_bind_N"/>
</dbReference>
<reference evidence="10" key="1">
    <citation type="submission" date="2020-06" db="EMBL/GenBank/DDBJ databases">
        <authorList>
            <person name="Li T."/>
            <person name="Hu X."/>
            <person name="Zhang T."/>
            <person name="Song X."/>
            <person name="Zhang H."/>
            <person name="Dai N."/>
            <person name="Sheng W."/>
            <person name="Hou X."/>
            <person name="Wei L."/>
        </authorList>
    </citation>
    <scope>NUCLEOTIDE SEQUENCE</scope>
    <source>
        <strain evidence="10">K16</strain>
        <tissue evidence="10">Leaf</tissue>
    </source>
</reference>
<organism evidence="10 11">
    <name type="scientific">Sesamum angolense</name>
    <dbReference type="NCBI Taxonomy" id="2727404"/>
    <lineage>
        <taxon>Eukaryota</taxon>
        <taxon>Viridiplantae</taxon>
        <taxon>Streptophyta</taxon>
        <taxon>Embryophyta</taxon>
        <taxon>Tracheophyta</taxon>
        <taxon>Spermatophyta</taxon>
        <taxon>Magnoliopsida</taxon>
        <taxon>eudicotyledons</taxon>
        <taxon>Gunneridae</taxon>
        <taxon>Pentapetalae</taxon>
        <taxon>asterids</taxon>
        <taxon>lamiids</taxon>
        <taxon>Lamiales</taxon>
        <taxon>Pedaliaceae</taxon>
        <taxon>Sesamum</taxon>
    </lineage>
</organism>
<evidence type="ECO:0000256" key="4">
    <source>
        <dbReference type="ARBA" id="ARBA00022630"/>
    </source>
</evidence>
<accession>A0AAE2BNI8</accession>
<evidence type="ECO:0000313" key="10">
    <source>
        <dbReference type="EMBL" id="KAK4391803.1"/>
    </source>
</evidence>
<dbReference type="Proteomes" id="UP001289374">
    <property type="component" value="Unassembled WGS sequence"/>
</dbReference>
<dbReference type="GO" id="GO:0071949">
    <property type="term" value="F:FAD binding"/>
    <property type="evidence" value="ECO:0007669"/>
    <property type="project" value="InterPro"/>
</dbReference>
<dbReference type="InterPro" id="IPR016170">
    <property type="entry name" value="Cytok_DH_C_sf"/>
</dbReference>
<evidence type="ECO:0000256" key="2">
    <source>
        <dbReference type="ARBA" id="ARBA00005466"/>
    </source>
</evidence>
<evidence type="ECO:0000256" key="3">
    <source>
        <dbReference type="ARBA" id="ARBA00011928"/>
    </source>
</evidence>
<evidence type="ECO:0000256" key="6">
    <source>
        <dbReference type="ARBA" id="ARBA00023002"/>
    </source>
</evidence>
<keyword evidence="6" id="KW-0560">Oxidoreductase</keyword>
<evidence type="ECO:0000313" key="11">
    <source>
        <dbReference type="Proteomes" id="UP001289374"/>
    </source>
</evidence>
<protein>
    <recommendedName>
        <fullName evidence="3">cytokinin dehydrogenase</fullName>
        <ecNumber evidence="3">1.5.99.12</ecNumber>
    </recommendedName>
</protein>
<dbReference type="PANTHER" id="PTHR13878:SF127">
    <property type="entry name" value="CYTOKININ DEHYDROGENASE 3"/>
    <property type="match status" value="1"/>
</dbReference>
<evidence type="ECO:0000256" key="8">
    <source>
        <dbReference type="SAM" id="SignalP"/>
    </source>
</evidence>
<dbReference type="Gene3D" id="3.40.462.10">
    <property type="entry name" value="FAD-linked oxidases, C-terminal domain"/>
    <property type="match status" value="1"/>
</dbReference>
<evidence type="ECO:0000256" key="5">
    <source>
        <dbReference type="ARBA" id="ARBA00022827"/>
    </source>
</evidence>
<dbReference type="Gene3D" id="3.30.465.10">
    <property type="match status" value="1"/>
</dbReference>
<dbReference type="EMBL" id="JACGWL010000011">
    <property type="protein sequence ID" value="KAK4391803.1"/>
    <property type="molecule type" value="Genomic_DNA"/>
</dbReference>
<dbReference type="PROSITE" id="PS51387">
    <property type="entry name" value="FAD_PCMH"/>
    <property type="match status" value="1"/>
</dbReference>
<evidence type="ECO:0000256" key="7">
    <source>
        <dbReference type="ARBA" id="ARBA00048224"/>
    </source>
</evidence>
<dbReference type="SUPFAM" id="SSF56176">
    <property type="entry name" value="FAD-binding/transporter-associated domain-like"/>
    <property type="match status" value="1"/>
</dbReference>
<name>A0AAE2BNI8_9LAMI</name>
<reference evidence="10" key="2">
    <citation type="journal article" date="2024" name="Plant">
        <title>Genomic evolution and insights into agronomic trait innovations of Sesamum species.</title>
        <authorList>
            <person name="Miao H."/>
            <person name="Wang L."/>
            <person name="Qu L."/>
            <person name="Liu H."/>
            <person name="Sun Y."/>
            <person name="Le M."/>
            <person name="Wang Q."/>
            <person name="Wei S."/>
            <person name="Zheng Y."/>
            <person name="Lin W."/>
            <person name="Duan Y."/>
            <person name="Cao H."/>
            <person name="Xiong S."/>
            <person name="Wang X."/>
            <person name="Wei L."/>
            <person name="Li C."/>
            <person name="Ma Q."/>
            <person name="Ju M."/>
            <person name="Zhao R."/>
            <person name="Li G."/>
            <person name="Mu C."/>
            <person name="Tian Q."/>
            <person name="Mei H."/>
            <person name="Zhang T."/>
            <person name="Gao T."/>
            <person name="Zhang H."/>
        </authorList>
    </citation>
    <scope>NUCLEOTIDE SEQUENCE</scope>
    <source>
        <strain evidence="10">K16</strain>
    </source>
</reference>
<dbReference type="AlphaFoldDB" id="A0AAE2BNI8"/>
<evidence type="ECO:0000256" key="1">
    <source>
        <dbReference type="ARBA" id="ARBA00001974"/>
    </source>
</evidence>
<dbReference type="InterPro" id="IPR016169">
    <property type="entry name" value="FAD-bd_PCMH_sub2"/>
</dbReference>
<dbReference type="PROSITE" id="PS00862">
    <property type="entry name" value="OX2_COVAL_FAD"/>
    <property type="match status" value="1"/>
</dbReference>
<dbReference type="InterPro" id="IPR006093">
    <property type="entry name" value="Oxy_OxRdtase_FAD_BS"/>
</dbReference>
<keyword evidence="5" id="KW-0274">FAD</keyword>
<dbReference type="GO" id="GO:0019139">
    <property type="term" value="F:cytokinin dehydrogenase activity"/>
    <property type="evidence" value="ECO:0007669"/>
    <property type="project" value="UniProtKB-EC"/>
</dbReference>
<feature type="domain" description="FAD-binding PCMH-type" evidence="9">
    <location>
        <begin position="51"/>
        <end position="232"/>
    </location>
</feature>
<dbReference type="Pfam" id="PF09265">
    <property type="entry name" value="Cytokin-bind"/>
    <property type="match status" value="1"/>
</dbReference>
<gene>
    <name evidence="10" type="ORF">Sango_1958100</name>
</gene>
<feature type="signal peptide" evidence="8">
    <location>
        <begin position="1"/>
        <end position="24"/>
    </location>
</feature>
<dbReference type="InterPro" id="IPR016166">
    <property type="entry name" value="FAD-bd_PCMH"/>
</dbReference>
<dbReference type="InterPro" id="IPR036318">
    <property type="entry name" value="FAD-bd_PCMH-like_sf"/>
</dbReference>
<keyword evidence="8" id="KW-0732">Signal</keyword>
<keyword evidence="4" id="KW-0285">Flavoprotein</keyword>
<sequence length="423" mass="46891">MANLLILSLILSLLITTYPPWTNALPTDITNRIRTDPNAIREASSDYGNLVHHVPSAVLYPSSINDIVELIKASCYNHSAPFTIAARGRGHSVRGQAMAGGGVVVEMAALSRNGGGIRVSWSPSLGYYADVGGEEMWADVLRVGLEHGLAPVSWTDYLYLTVGGTLSNAGISGQTFRHGPQISNVLELDVVTGKGELITCSRNKNSELFFGALGGLGQLGIITRARIVLDKAPARGFDVILEELNFVPGLIFRRDVPIVDFLNRVGNLGGGREEVEAHAHPWLNLFIPKSRIHDFYDGVLENMVPRLRKTPGLFIFYPLNTKKWDSRMSAVTPDEDVFYNVGFLHSGGVNEADVFEVFNSEVLGFCEKAGIKVKQYLPYHKSREEWIKHFGSKWSIFQQRKMKFDPKMIYHQDRGFSIRSVAV</sequence>